<dbReference type="RefSeq" id="WP_023188819.1">
    <property type="nucleotide sequence ID" value="NZ_CP010050.1"/>
</dbReference>
<accession>A0A0A7T258</accession>
<evidence type="ECO:0000313" key="2">
    <source>
        <dbReference type="Proteomes" id="UP000053058"/>
    </source>
</evidence>
<protein>
    <submittedName>
        <fullName evidence="1">Phage protein</fullName>
    </submittedName>
</protein>
<sequence length="96" mass="11347">MFEEMIQKLRDSVRGIVLDSMHDYISNDGKYPLALTQKQVMELIGCKDESTFSISFKEHLKFAEMNYGKSGTKWSRDLVIEWFKEPRNLQLQRRGK</sequence>
<evidence type="ECO:0000313" key="1">
    <source>
        <dbReference type="EMBL" id="KSU02427.1"/>
    </source>
</evidence>
<reference evidence="2" key="1">
    <citation type="submission" date="2015-10" db="EMBL/GenBank/DDBJ databases">
        <title>Draft Genome Sequences of 11 Lactococcus lactis subspecies cremoris strains.</title>
        <authorList>
            <person name="Wels M."/>
            <person name="Backus L."/>
            <person name="Boekhorst J."/>
            <person name="Dijkstra A."/>
            <person name="Beerthuizen M."/>
            <person name="Kelly W."/>
            <person name="Siezen R."/>
            <person name="Bachmann H."/>
            <person name="Van Hijum S."/>
        </authorList>
    </citation>
    <scope>NUCLEOTIDE SEQUENCE [LARGE SCALE GENOMIC DNA]</scope>
    <source>
        <strain evidence="2">KF282</strain>
    </source>
</reference>
<name>A0A0A7T258_LACLL</name>
<gene>
    <name evidence="1" type="ORF">KF282_2338</name>
</gene>
<dbReference type="Proteomes" id="UP000053058">
    <property type="component" value="Unassembled WGS sequence"/>
</dbReference>
<comment type="caution">
    <text evidence="1">The sequence shown here is derived from an EMBL/GenBank/DDBJ whole genome shotgun (WGS) entry which is preliminary data.</text>
</comment>
<proteinExistence type="predicted"/>
<dbReference type="PATRIC" id="fig|1360.101.peg.2045"/>
<organism evidence="1 2">
    <name type="scientific">Lactococcus lactis subsp. lactis</name>
    <name type="common">Streptococcus lactis</name>
    <dbReference type="NCBI Taxonomy" id="1360"/>
    <lineage>
        <taxon>Bacteria</taxon>
        <taxon>Bacillati</taxon>
        <taxon>Bacillota</taxon>
        <taxon>Bacilli</taxon>
        <taxon>Lactobacillales</taxon>
        <taxon>Streptococcaceae</taxon>
        <taxon>Lactococcus</taxon>
    </lineage>
</organism>
<dbReference type="EMBL" id="LKLN01000081">
    <property type="protein sequence ID" value="KSU02427.1"/>
    <property type="molecule type" value="Genomic_DNA"/>
</dbReference>
<dbReference type="AlphaFoldDB" id="A0A0A7T258"/>